<evidence type="ECO:0000313" key="5">
    <source>
        <dbReference type="RefSeq" id="XP_049312729.1"/>
    </source>
</evidence>
<evidence type="ECO:0000313" key="4">
    <source>
        <dbReference type="Proteomes" id="UP001652620"/>
    </source>
</evidence>
<keyword evidence="4" id="KW-1185">Reference proteome</keyword>
<feature type="region of interest" description="Disordered" evidence="1">
    <location>
        <begin position="70"/>
        <end position="110"/>
    </location>
</feature>
<dbReference type="Proteomes" id="UP001652620">
    <property type="component" value="Chromosome 4"/>
</dbReference>
<evidence type="ECO:0000256" key="3">
    <source>
        <dbReference type="SAM" id="SignalP"/>
    </source>
</evidence>
<proteinExistence type="predicted"/>
<feature type="compositionally biased region" description="Low complexity" evidence="1">
    <location>
        <begin position="87"/>
        <end position="103"/>
    </location>
</feature>
<evidence type="ECO:0000256" key="1">
    <source>
        <dbReference type="SAM" id="MobiDB-lite"/>
    </source>
</evidence>
<protein>
    <submittedName>
        <fullName evidence="5">Uncharacterized protein LOC115065745</fullName>
    </submittedName>
</protein>
<keyword evidence="2" id="KW-1133">Transmembrane helix</keyword>
<keyword evidence="3" id="KW-0732">Signal</keyword>
<feature type="signal peptide" evidence="3">
    <location>
        <begin position="1"/>
        <end position="28"/>
    </location>
</feature>
<dbReference type="RefSeq" id="XP_049312729.1">
    <property type="nucleotide sequence ID" value="XM_049456772.1"/>
</dbReference>
<organism evidence="4 5">
    <name type="scientific">Bactrocera dorsalis</name>
    <name type="common">Oriental fruit fly</name>
    <name type="synonym">Dacus dorsalis</name>
    <dbReference type="NCBI Taxonomy" id="27457"/>
    <lineage>
        <taxon>Eukaryota</taxon>
        <taxon>Metazoa</taxon>
        <taxon>Ecdysozoa</taxon>
        <taxon>Arthropoda</taxon>
        <taxon>Hexapoda</taxon>
        <taxon>Insecta</taxon>
        <taxon>Pterygota</taxon>
        <taxon>Neoptera</taxon>
        <taxon>Endopterygota</taxon>
        <taxon>Diptera</taxon>
        <taxon>Brachycera</taxon>
        <taxon>Muscomorpha</taxon>
        <taxon>Tephritoidea</taxon>
        <taxon>Tephritidae</taxon>
        <taxon>Bactrocera</taxon>
        <taxon>Bactrocera</taxon>
    </lineage>
</organism>
<accession>A0ABM3JU18</accession>
<keyword evidence="2" id="KW-0812">Transmembrane</keyword>
<feature type="chain" id="PRO_5047354829" evidence="3">
    <location>
        <begin position="29"/>
        <end position="371"/>
    </location>
</feature>
<keyword evidence="2" id="KW-0472">Membrane</keyword>
<gene>
    <name evidence="5" type="primary">LOC115065745</name>
</gene>
<name>A0ABM3JU18_BACDO</name>
<evidence type="ECO:0000256" key="2">
    <source>
        <dbReference type="SAM" id="Phobius"/>
    </source>
</evidence>
<reference evidence="5" key="1">
    <citation type="submission" date="2025-08" db="UniProtKB">
        <authorList>
            <consortium name="RefSeq"/>
        </authorList>
    </citation>
    <scope>IDENTIFICATION</scope>
    <source>
        <tissue evidence="5">Adult</tissue>
    </source>
</reference>
<dbReference type="GeneID" id="115065745"/>
<sequence length="371" mass="39211">MFRYLNFTTTAKTRVIVFVLFLGSLTHAEDRATLAASVTTSSNQSTSLGSGSTRQIAGYVKRNANLKDLSTSSSAKSYDTPPEFYRGPGSTSQTSSPTTGSSSAAINTPYHNRDSATASFISKPIKFPDLTSHKKFHNNDPSQQLANSFNSWQQQRGQSAQDRISVKPYGSNEVHGLTSGYAPGGAGDHLNYHDIRPYTSSGHYIEYSPTHAGGHYGASGHSGYYGGAHSAEAGAIPFDVYGGKGSGHYAGAGGEYSYTYPDVPHETAAHKGQNELSQKALLAKSFLIPLASAAVLGIAAALVSNPLLLQLGTVSGVPVGVVGKRRRRDLRNLSAAKAGLVASELPKSERKAAAGADMAYRAQHLRAKARV</sequence>
<feature type="transmembrane region" description="Helical" evidence="2">
    <location>
        <begin position="281"/>
        <end position="303"/>
    </location>
</feature>